<evidence type="ECO:0000313" key="2">
    <source>
        <dbReference type="EMBL" id="GIJ72487.1"/>
    </source>
</evidence>
<name>A0A8J4A0T1_9ACTN</name>
<dbReference type="Pfam" id="PF14062">
    <property type="entry name" value="DUF4253"/>
    <property type="match status" value="1"/>
</dbReference>
<evidence type="ECO:0000259" key="1">
    <source>
        <dbReference type="Pfam" id="PF14062"/>
    </source>
</evidence>
<evidence type="ECO:0000313" key="3">
    <source>
        <dbReference type="Proteomes" id="UP000635606"/>
    </source>
</evidence>
<dbReference type="Proteomes" id="UP000635606">
    <property type="component" value="Unassembled WGS sequence"/>
</dbReference>
<proteinExistence type="predicted"/>
<keyword evidence="3" id="KW-1185">Reference proteome</keyword>
<organism evidence="2 3">
    <name type="scientific">Virgisporangium ochraceum</name>
    <dbReference type="NCBI Taxonomy" id="65505"/>
    <lineage>
        <taxon>Bacteria</taxon>
        <taxon>Bacillati</taxon>
        <taxon>Actinomycetota</taxon>
        <taxon>Actinomycetes</taxon>
        <taxon>Micromonosporales</taxon>
        <taxon>Micromonosporaceae</taxon>
        <taxon>Virgisporangium</taxon>
    </lineage>
</organism>
<sequence length="274" mass="29152">MLRAMSVSPDLSRLVAALPDALALPEGRVVHGDDGQPALWVSDGPATAPLWTALRATHATSGLWPLLLDHLGGDTARPWDDGELWPADMSDPGGWDAATLLAGWWADHTRTDDADRLSQPERLAVTAPYGQRWPGPAAPLPVGDDPDLHADECVAFMLADNPKLRLGLVAATRGADSVTTAGWQGPANVENDTAKLSAVLRSWEDRFAARVIGVGYAELYLSVAAPPTDAAAALHVAAEHFAFCPDNVWQGAATDLAGYAGQLVDAPIWSFWWD</sequence>
<accession>A0A8J4A0T1</accession>
<reference evidence="2" key="1">
    <citation type="submission" date="2021-01" db="EMBL/GenBank/DDBJ databases">
        <title>Whole genome shotgun sequence of Virgisporangium ochraceum NBRC 16418.</title>
        <authorList>
            <person name="Komaki H."/>
            <person name="Tamura T."/>
        </authorList>
    </citation>
    <scope>NUCLEOTIDE SEQUENCE</scope>
    <source>
        <strain evidence="2">NBRC 16418</strain>
    </source>
</reference>
<dbReference type="EMBL" id="BOPH01000102">
    <property type="protein sequence ID" value="GIJ72487.1"/>
    <property type="molecule type" value="Genomic_DNA"/>
</dbReference>
<feature type="domain" description="DUF4253" evidence="1">
    <location>
        <begin position="165"/>
        <end position="274"/>
    </location>
</feature>
<gene>
    <name evidence="2" type="ORF">Voc01_074040</name>
</gene>
<dbReference type="AlphaFoldDB" id="A0A8J4A0T1"/>
<dbReference type="InterPro" id="IPR025349">
    <property type="entry name" value="DUF4253"/>
</dbReference>
<protein>
    <recommendedName>
        <fullName evidence="1">DUF4253 domain-containing protein</fullName>
    </recommendedName>
</protein>
<comment type="caution">
    <text evidence="2">The sequence shown here is derived from an EMBL/GenBank/DDBJ whole genome shotgun (WGS) entry which is preliminary data.</text>
</comment>